<comment type="caution">
    <text evidence="2">The sequence shown here is derived from an EMBL/GenBank/DDBJ whole genome shotgun (WGS) entry which is preliminary data.</text>
</comment>
<accession>A0A409X776</accession>
<keyword evidence="1" id="KW-0812">Transmembrane</keyword>
<dbReference type="Proteomes" id="UP000283269">
    <property type="component" value="Unassembled WGS sequence"/>
</dbReference>
<name>A0A409X776_PSICY</name>
<dbReference type="OrthoDB" id="3351168at2759"/>
<keyword evidence="1" id="KW-0472">Membrane</keyword>
<dbReference type="EMBL" id="NHYD01002450">
    <property type="protein sequence ID" value="PPQ86639.1"/>
    <property type="molecule type" value="Genomic_DNA"/>
</dbReference>
<feature type="transmembrane region" description="Helical" evidence="1">
    <location>
        <begin position="137"/>
        <end position="158"/>
    </location>
</feature>
<gene>
    <name evidence="2" type="ORF">CVT25_006823</name>
</gene>
<dbReference type="InParanoid" id="A0A409X776"/>
<dbReference type="AlphaFoldDB" id="A0A409X776"/>
<feature type="transmembrane region" description="Helical" evidence="1">
    <location>
        <begin position="65"/>
        <end position="90"/>
    </location>
</feature>
<organism evidence="2 3">
    <name type="scientific">Psilocybe cyanescens</name>
    <dbReference type="NCBI Taxonomy" id="93625"/>
    <lineage>
        <taxon>Eukaryota</taxon>
        <taxon>Fungi</taxon>
        <taxon>Dikarya</taxon>
        <taxon>Basidiomycota</taxon>
        <taxon>Agaricomycotina</taxon>
        <taxon>Agaricomycetes</taxon>
        <taxon>Agaricomycetidae</taxon>
        <taxon>Agaricales</taxon>
        <taxon>Agaricineae</taxon>
        <taxon>Strophariaceae</taxon>
        <taxon>Psilocybe</taxon>
    </lineage>
</organism>
<evidence type="ECO:0000256" key="1">
    <source>
        <dbReference type="SAM" id="Phobius"/>
    </source>
</evidence>
<proteinExistence type="predicted"/>
<protein>
    <recommendedName>
        <fullName evidence="4">Transmembrane protein</fullName>
    </recommendedName>
</protein>
<keyword evidence="3" id="KW-1185">Reference proteome</keyword>
<keyword evidence="1" id="KW-1133">Transmembrane helix</keyword>
<dbReference type="STRING" id="93625.A0A409X776"/>
<evidence type="ECO:0000313" key="3">
    <source>
        <dbReference type="Proteomes" id="UP000283269"/>
    </source>
</evidence>
<sequence>MSSRGQRNGRTKVYGSDIAPTESYALLTMPIPILAKEETVKDNRKDFFEVTTQGGRRRRRFNPRIFIPILVVVVQVSILIFGWVFFFVTLSKPRPLSPKLAVLARDHSQGVMMLVTIISTVISSISGFLYTRAIRYTLARILAGPVTLYTVTSTINVATQSPIFNVAHLEWTIGAVVCALAVSGQTAGWATLLTPQTIDMSAEMTGFELNIVSSDFQNLMVSNRNIVTPDLFTNVIPLVEASGSTAVSAHFSLPGILNFNQLSYLNSTNGILPANIQQWFSTIMSSSGNAMPANTRLDLSSSPPGFPTSYSMTQQGFTSNVSCVQKPLDTTTSPSLQLVSESSTILNSTVVTLAQIVVQCPGVSAPLFSPPVLTSSRVDAVFALACPVNQTDGTQKWELILAGYGVYSFMNTTVCLVSPLVTGIDIDYNDATKLFNSSFPSFVNGSDSWGAADAPWVGEYTTSIFLRGLNVAQSTIGNSVGDTISSFVSSIPPYPELLNDILQQYIRGVMEFSVTCSKLLRTAYTQSDNHLFPGNSSTIPPSMRIATNGTYRTQTIGWHQASDTAPAVLLAPTIVSLISITIVVVTLIRMRGQAAEPVRNHHFDPGNILHVIAAASAGGIRDSSFPSFDENPVEYSQQVRIKLGSIDGNPGRVGFVQAR</sequence>
<evidence type="ECO:0008006" key="4">
    <source>
        <dbReference type="Google" id="ProtNLM"/>
    </source>
</evidence>
<reference evidence="2 3" key="1">
    <citation type="journal article" date="2018" name="Evol. Lett.">
        <title>Horizontal gene cluster transfer increased hallucinogenic mushroom diversity.</title>
        <authorList>
            <person name="Reynolds H.T."/>
            <person name="Vijayakumar V."/>
            <person name="Gluck-Thaler E."/>
            <person name="Korotkin H.B."/>
            <person name="Matheny P.B."/>
            <person name="Slot J.C."/>
        </authorList>
    </citation>
    <scope>NUCLEOTIDE SEQUENCE [LARGE SCALE GENOMIC DNA]</scope>
    <source>
        <strain evidence="2 3">2631</strain>
    </source>
</reference>
<feature type="transmembrane region" description="Helical" evidence="1">
    <location>
        <begin position="569"/>
        <end position="588"/>
    </location>
</feature>
<evidence type="ECO:0000313" key="2">
    <source>
        <dbReference type="EMBL" id="PPQ86639.1"/>
    </source>
</evidence>
<feature type="transmembrane region" description="Helical" evidence="1">
    <location>
        <begin position="110"/>
        <end position="130"/>
    </location>
</feature>